<evidence type="ECO:0000313" key="9">
    <source>
        <dbReference type="Proteomes" id="UP000277671"/>
    </source>
</evidence>
<feature type="transmembrane region" description="Helical" evidence="6">
    <location>
        <begin position="161"/>
        <end position="182"/>
    </location>
</feature>
<keyword evidence="2 6" id="KW-0812">Transmembrane</keyword>
<evidence type="ECO:0000256" key="4">
    <source>
        <dbReference type="ARBA" id="ARBA00023136"/>
    </source>
</evidence>
<dbReference type="PROSITE" id="PS51012">
    <property type="entry name" value="ABC_TM2"/>
    <property type="match status" value="1"/>
</dbReference>
<keyword evidence="3 6" id="KW-1133">Transmembrane helix</keyword>
<feature type="transmembrane region" description="Helical" evidence="6">
    <location>
        <begin position="123"/>
        <end position="149"/>
    </location>
</feature>
<evidence type="ECO:0000313" key="8">
    <source>
        <dbReference type="EMBL" id="RKR88125.1"/>
    </source>
</evidence>
<dbReference type="GO" id="GO:0046677">
    <property type="term" value="P:response to antibiotic"/>
    <property type="evidence" value="ECO:0007669"/>
    <property type="project" value="UniProtKB-KW"/>
</dbReference>
<reference evidence="8 9" key="1">
    <citation type="submission" date="2018-10" db="EMBL/GenBank/DDBJ databases">
        <title>Sequencing the genomes of 1000 actinobacteria strains.</title>
        <authorList>
            <person name="Klenk H.-P."/>
        </authorList>
    </citation>
    <scope>NUCLEOTIDE SEQUENCE [LARGE SCALE GENOMIC DNA]</scope>
    <source>
        <strain evidence="8 9">DSM 45175</strain>
    </source>
</reference>
<dbReference type="Pfam" id="PF01061">
    <property type="entry name" value="ABC2_membrane"/>
    <property type="match status" value="1"/>
</dbReference>
<dbReference type="EMBL" id="RBKT01000001">
    <property type="protein sequence ID" value="RKR88125.1"/>
    <property type="molecule type" value="Genomic_DNA"/>
</dbReference>
<keyword evidence="4 6" id="KW-0472">Membrane</keyword>
<dbReference type="PIRSF" id="PIRSF006648">
    <property type="entry name" value="DrrB"/>
    <property type="match status" value="1"/>
</dbReference>
<dbReference type="GO" id="GO:0043190">
    <property type="term" value="C:ATP-binding cassette (ABC) transporter complex"/>
    <property type="evidence" value="ECO:0007669"/>
    <property type="project" value="InterPro"/>
</dbReference>
<dbReference type="InterPro" id="IPR000412">
    <property type="entry name" value="ABC_2_transport"/>
</dbReference>
<feature type="transmembrane region" description="Helical" evidence="6">
    <location>
        <begin position="79"/>
        <end position="102"/>
    </location>
</feature>
<feature type="transmembrane region" description="Helical" evidence="6">
    <location>
        <begin position="194"/>
        <end position="211"/>
    </location>
</feature>
<feature type="domain" description="ABC transmembrane type-2" evidence="7">
    <location>
        <begin position="47"/>
        <end position="274"/>
    </location>
</feature>
<dbReference type="OrthoDB" id="670210at2"/>
<accession>A0A495JH67</accession>
<evidence type="ECO:0000256" key="6">
    <source>
        <dbReference type="RuleBase" id="RU361157"/>
    </source>
</evidence>
<dbReference type="GO" id="GO:0140359">
    <property type="term" value="F:ABC-type transporter activity"/>
    <property type="evidence" value="ECO:0007669"/>
    <property type="project" value="InterPro"/>
</dbReference>
<dbReference type="Proteomes" id="UP000277671">
    <property type="component" value="Unassembled WGS sequence"/>
</dbReference>
<sequence>MSTLLDAPPTTSRALSTVAPNPRPFRLVRHSLALAKRSLIKTWRTPEALIDVTLQPVLFLVIFVYIFGGAVSGSTHDYLQFLLPGILAQTIATGSIAIGVNLNTDIAKGIFDRFRSLPIPRSAPLVGAVLGDVVRYVIVTVSTLAIGYALGFRIDANPLRALAGCLLAVLFALCLSWLPVFVSMKVRTPGAVQGLMFALIMPLSFGSNVFVGTDTLPGWMQAFVKVNPMTHLVDAMRGLFLGTPVGPHVWWTLAWCAGFVVLFMPLALRAYRRKV</sequence>
<evidence type="ECO:0000259" key="7">
    <source>
        <dbReference type="PROSITE" id="PS51012"/>
    </source>
</evidence>
<comment type="subcellular location">
    <subcellularLocation>
        <location evidence="6">Cell membrane</location>
        <topology evidence="6">Multi-pass membrane protein</topology>
    </subcellularLocation>
    <subcellularLocation>
        <location evidence="1">Membrane</location>
        <topology evidence="1">Multi-pass membrane protein</topology>
    </subcellularLocation>
</comment>
<proteinExistence type="inferred from homology"/>
<dbReference type="AlphaFoldDB" id="A0A495JH67"/>
<dbReference type="RefSeq" id="WP_121156788.1">
    <property type="nucleotide sequence ID" value="NZ_RBKT01000001.1"/>
</dbReference>
<keyword evidence="9" id="KW-1185">Reference proteome</keyword>
<feature type="transmembrane region" description="Helical" evidence="6">
    <location>
        <begin position="48"/>
        <end position="67"/>
    </location>
</feature>
<name>A0A495JH67_9ACTN</name>
<keyword evidence="5" id="KW-0046">Antibiotic resistance</keyword>
<evidence type="ECO:0000256" key="3">
    <source>
        <dbReference type="ARBA" id="ARBA00022989"/>
    </source>
</evidence>
<dbReference type="InterPro" id="IPR047817">
    <property type="entry name" value="ABC2_TM_bact-type"/>
</dbReference>
<dbReference type="InterPro" id="IPR051784">
    <property type="entry name" value="Nod_factor_ABC_transporter"/>
</dbReference>
<dbReference type="PANTHER" id="PTHR43229">
    <property type="entry name" value="NODULATION PROTEIN J"/>
    <property type="match status" value="1"/>
</dbReference>
<feature type="transmembrane region" description="Helical" evidence="6">
    <location>
        <begin position="249"/>
        <end position="268"/>
    </location>
</feature>
<comment type="similarity">
    <text evidence="6">Belongs to the ABC-2 integral membrane protein family.</text>
</comment>
<comment type="caution">
    <text evidence="8">The sequence shown here is derived from an EMBL/GenBank/DDBJ whole genome shotgun (WGS) entry which is preliminary data.</text>
</comment>
<dbReference type="InterPro" id="IPR013525">
    <property type="entry name" value="ABC2_TM"/>
</dbReference>
<gene>
    <name evidence="8" type="ORF">BDK92_2432</name>
</gene>
<protein>
    <recommendedName>
        <fullName evidence="6">Transport permease protein</fullName>
    </recommendedName>
</protein>
<evidence type="ECO:0000256" key="1">
    <source>
        <dbReference type="ARBA" id="ARBA00004141"/>
    </source>
</evidence>
<keyword evidence="6" id="KW-1003">Cell membrane</keyword>
<evidence type="ECO:0000256" key="2">
    <source>
        <dbReference type="ARBA" id="ARBA00022692"/>
    </source>
</evidence>
<keyword evidence="6" id="KW-0813">Transport</keyword>
<evidence type="ECO:0000256" key="5">
    <source>
        <dbReference type="ARBA" id="ARBA00023251"/>
    </source>
</evidence>
<dbReference type="PANTHER" id="PTHR43229:SF2">
    <property type="entry name" value="NODULATION PROTEIN J"/>
    <property type="match status" value="1"/>
</dbReference>
<organism evidence="8 9">
    <name type="scientific">Micromonospora pisi</name>
    <dbReference type="NCBI Taxonomy" id="589240"/>
    <lineage>
        <taxon>Bacteria</taxon>
        <taxon>Bacillati</taxon>
        <taxon>Actinomycetota</taxon>
        <taxon>Actinomycetes</taxon>
        <taxon>Micromonosporales</taxon>
        <taxon>Micromonosporaceae</taxon>
        <taxon>Micromonospora</taxon>
    </lineage>
</organism>